<evidence type="ECO:0000259" key="13">
    <source>
        <dbReference type="PROSITE" id="PS00794"/>
    </source>
</evidence>
<evidence type="ECO:0000256" key="11">
    <source>
        <dbReference type="ARBA" id="ARBA00029766"/>
    </source>
</evidence>
<feature type="domain" description="7,8-dihydro-6-hydroxymethylpterin-pyrophosphokinase" evidence="13">
    <location>
        <begin position="91"/>
        <end position="102"/>
    </location>
</feature>
<keyword evidence="15" id="KW-1185">Reference proteome</keyword>
<dbReference type="Proteomes" id="UP001161497">
    <property type="component" value="Chromosome"/>
</dbReference>
<dbReference type="SUPFAM" id="SSF55083">
    <property type="entry name" value="6-hydroxymethyl-7,8-dihydropterin pyrophosphokinase, HPPK"/>
    <property type="match status" value="1"/>
</dbReference>
<keyword evidence="9" id="KW-0289">Folate biosynthesis</keyword>
<comment type="function">
    <text evidence="10">Catalyzes the transfer of pyrophosphate from adenosine triphosphate (ATP) to 6-hydroxymethyl-7,8-dihydropterin, an enzymatic step in folate biosynthesis pathway.</text>
</comment>
<dbReference type="EC" id="2.7.6.3" evidence="3"/>
<evidence type="ECO:0000256" key="2">
    <source>
        <dbReference type="ARBA" id="ARBA00005810"/>
    </source>
</evidence>
<evidence type="ECO:0000313" key="15">
    <source>
        <dbReference type="Proteomes" id="UP001161497"/>
    </source>
</evidence>
<evidence type="ECO:0000256" key="8">
    <source>
        <dbReference type="ARBA" id="ARBA00022840"/>
    </source>
</evidence>
<name>A0ABM9IFE0_9BACT</name>
<dbReference type="Gene3D" id="3.30.70.560">
    <property type="entry name" value="7,8-Dihydro-6-hydroxymethylpterin-pyrophosphokinase HPPK"/>
    <property type="match status" value="1"/>
</dbReference>
<dbReference type="PANTHER" id="PTHR43071:SF1">
    <property type="entry name" value="2-AMINO-4-HYDROXY-6-HYDROXYMETHYLDIHYDROPTERIDINE PYROPHOSPHOKINASE"/>
    <property type="match status" value="1"/>
</dbReference>
<dbReference type="RefSeq" id="WP_009059194.1">
    <property type="nucleotide sequence ID" value="NZ_JAHXRZ010000001.1"/>
</dbReference>
<evidence type="ECO:0000256" key="1">
    <source>
        <dbReference type="ARBA" id="ARBA00005051"/>
    </source>
</evidence>
<evidence type="ECO:0000256" key="6">
    <source>
        <dbReference type="ARBA" id="ARBA00022741"/>
    </source>
</evidence>
<keyword evidence="6" id="KW-0547">Nucleotide-binding</keyword>
<dbReference type="EMBL" id="OX458932">
    <property type="protein sequence ID" value="CAI9086430.1"/>
    <property type="molecule type" value="Genomic_DNA"/>
</dbReference>
<keyword evidence="14" id="KW-0456">Lyase</keyword>
<dbReference type="PANTHER" id="PTHR43071">
    <property type="entry name" value="2-AMINO-4-HYDROXY-6-HYDROXYMETHYLDIHYDROPTERIDINE PYROPHOSPHOKINASE"/>
    <property type="match status" value="1"/>
</dbReference>
<sequence>MKVGIGVGTNQGKREEQIREALAFLKRLTEGEHFLCSSIWETEPVDCPIGSPPFLNCVVEIDTSLSSRSLLQRLQDFEISQGRLPLSEREKNGPRPIDLDILYYGSNIIVEPDLLIPHPRICQRRFVLGPLAEIRPELILPGYSKTIKSLLHELDKNNTRLDKTPEK</sequence>
<evidence type="ECO:0000256" key="7">
    <source>
        <dbReference type="ARBA" id="ARBA00022777"/>
    </source>
</evidence>
<protein>
    <recommendedName>
        <fullName evidence="4">2-amino-4-hydroxy-6-hydroxymethyldihydropteridine pyrophosphokinase</fullName>
        <ecNumber evidence="3">2.7.6.3</ecNumber>
    </recommendedName>
    <alternativeName>
        <fullName evidence="11">6-hydroxymethyl-7,8-dihydropterin pyrophosphokinase</fullName>
    </alternativeName>
    <alternativeName>
        <fullName evidence="12">7,8-dihydro-6-hydroxymethylpterin-pyrophosphokinase</fullName>
    </alternativeName>
</protein>
<dbReference type="InterPro" id="IPR035907">
    <property type="entry name" value="Hppk_sf"/>
</dbReference>
<dbReference type="InterPro" id="IPR000550">
    <property type="entry name" value="Hppk"/>
</dbReference>
<evidence type="ECO:0000256" key="9">
    <source>
        <dbReference type="ARBA" id="ARBA00022909"/>
    </source>
</evidence>
<evidence type="ECO:0000313" key="14">
    <source>
        <dbReference type="EMBL" id="CAI9086430.1"/>
    </source>
</evidence>
<evidence type="ECO:0000256" key="4">
    <source>
        <dbReference type="ARBA" id="ARBA00016218"/>
    </source>
</evidence>
<evidence type="ECO:0000256" key="3">
    <source>
        <dbReference type="ARBA" id="ARBA00013253"/>
    </source>
</evidence>
<reference evidence="14" key="1">
    <citation type="submission" date="2023-03" db="EMBL/GenBank/DDBJ databases">
        <authorList>
            <person name="Cremers G."/>
            <person name="Picone N."/>
        </authorList>
    </citation>
    <scope>NUCLEOTIDE SEQUENCE</scope>
    <source>
        <strain evidence="14">Sample_alias</strain>
    </source>
</reference>
<comment type="pathway">
    <text evidence="1">Cofactor biosynthesis; tetrahydrofolate biosynthesis; 2-amino-4-hydroxy-6-hydroxymethyl-7,8-dihydropteridine diphosphate from 7,8-dihydroneopterin triphosphate: step 4/4.</text>
</comment>
<dbReference type="NCBIfam" id="TIGR01498">
    <property type="entry name" value="folK"/>
    <property type="match status" value="1"/>
</dbReference>
<proteinExistence type="inferred from homology"/>
<gene>
    <name evidence="14" type="ORF">MFUM_2116</name>
</gene>
<keyword evidence="7" id="KW-0418">Kinase</keyword>
<evidence type="ECO:0000256" key="12">
    <source>
        <dbReference type="ARBA" id="ARBA00033413"/>
    </source>
</evidence>
<dbReference type="PROSITE" id="PS00794">
    <property type="entry name" value="HPPK"/>
    <property type="match status" value="1"/>
</dbReference>
<comment type="similarity">
    <text evidence="2">Belongs to the HPPK family.</text>
</comment>
<evidence type="ECO:0000256" key="10">
    <source>
        <dbReference type="ARBA" id="ARBA00029409"/>
    </source>
</evidence>
<dbReference type="Pfam" id="PF01288">
    <property type="entry name" value="HPPK"/>
    <property type="match status" value="1"/>
</dbReference>
<dbReference type="CDD" id="cd00483">
    <property type="entry name" value="HPPK"/>
    <property type="match status" value="1"/>
</dbReference>
<keyword evidence="5 14" id="KW-0808">Transferase</keyword>
<keyword evidence="8" id="KW-0067">ATP-binding</keyword>
<dbReference type="GO" id="GO:0004156">
    <property type="term" value="F:dihydropteroate synthase activity"/>
    <property type="evidence" value="ECO:0007669"/>
    <property type="project" value="UniProtKB-EC"/>
</dbReference>
<accession>A0ABM9IFE0</accession>
<dbReference type="GO" id="GO:0003848">
    <property type="term" value="F:2-amino-4-hydroxy-6-hydroxymethyldihydropteridine diphosphokinase activity"/>
    <property type="evidence" value="ECO:0007669"/>
    <property type="project" value="UniProtKB-EC"/>
</dbReference>
<organism evidence="14 15">
    <name type="scientific">Candidatus Methylacidiphilum fumarolicum</name>
    <dbReference type="NCBI Taxonomy" id="591154"/>
    <lineage>
        <taxon>Bacteria</taxon>
        <taxon>Pseudomonadati</taxon>
        <taxon>Verrucomicrobiota</taxon>
        <taxon>Methylacidiphilae</taxon>
        <taxon>Methylacidiphilales</taxon>
        <taxon>Methylacidiphilaceae</taxon>
        <taxon>Methylacidiphilum (ex Ratnadevi et al. 2023)</taxon>
    </lineage>
</organism>
<evidence type="ECO:0000256" key="5">
    <source>
        <dbReference type="ARBA" id="ARBA00022679"/>
    </source>
</evidence>
<dbReference type="GO" id="GO:0004150">
    <property type="term" value="F:dihydroneopterin aldolase activity"/>
    <property type="evidence" value="ECO:0007669"/>
    <property type="project" value="UniProtKB-EC"/>
</dbReference>